<dbReference type="SMART" id="SM00320">
    <property type="entry name" value="WD40"/>
    <property type="match status" value="4"/>
</dbReference>
<feature type="compositionally biased region" description="Basic residues" evidence="4">
    <location>
        <begin position="341"/>
        <end position="351"/>
    </location>
</feature>
<dbReference type="EMBL" id="CP136897">
    <property type="protein sequence ID" value="WOL18367.1"/>
    <property type="molecule type" value="Genomic_DNA"/>
</dbReference>
<feature type="region of interest" description="Disordered" evidence="4">
    <location>
        <begin position="229"/>
        <end position="363"/>
    </location>
</feature>
<dbReference type="Gene3D" id="2.130.10.10">
    <property type="entry name" value="YVTN repeat-like/Quinoprotein amine dehydrogenase"/>
    <property type="match status" value="1"/>
</dbReference>
<dbReference type="InterPro" id="IPR052416">
    <property type="entry name" value="GTF3C_component"/>
</dbReference>
<dbReference type="PANTHER" id="PTHR15052:SF2">
    <property type="entry name" value="GENERAL TRANSCRIPTION FACTOR 3C POLYPEPTIDE 2"/>
    <property type="match status" value="1"/>
</dbReference>
<feature type="compositionally biased region" description="Basic and acidic residues" evidence="4">
    <location>
        <begin position="23"/>
        <end position="41"/>
    </location>
</feature>
<evidence type="ECO:0000256" key="3">
    <source>
        <dbReference type="ARBA" id="ARBA00023242"/>
    </source>
</evidence>
<feature type="region of interest" description="Disordered" evidence="4">
    <location>
        <begin position="1"/>
        <end position="49"/>
    </location>
</feature>
<dbReference type="SUPFAM" id="SSF50978">
    <property type="entry name" value="WD40 repeat-like"/>
    <property type="match status" value="1"/>
</dbReference>
<feature type="compositionally biased region" description="Basic and acidic residues" evidence="4">
    <location>
        <begin position="970"/>
        <end position="979"/>
    </location>
</feature>
<comment type="subcellular location">
    <subcellularLocation>
        <location evidence="1">Nucleus</location>
    </subcellularLocation>
</comment>
<dbReference type="GO" id="GO:0005634">
    <property type="term" value="C:nucleus"/>
    <property type="evidence" value="ECO:0007669"/>
    <property type="project" value="UniProtKB-SubCell"/>
</dbReference>
<dbReference type="PROSITE" id="PS00354">
    <property type="entry name" value="HMGI_Y"/>
    <property type="match status" value="1"/>
</dbReference>
<dbReference type="PANTHER" id="PTHR15052">
    <property type="entry name" value="RNA POLYMERASE III TRANSCRIPTION INITIATION FACTOR COMPLEX SUBUNIT"/>
    <property type="match status" value="1"/>
</dbReference>
<evidence type="ECO:0000256" key="2">
    <source>
        <dbReference type="ARBA" id="ARBA00023163"/>
    </source>
</evidence>
<evidence type="ECO:0000256" key="1">
    <source>
        <dbReference type="ARBA" id="ARBA00004123"/>
    </source>
</evidence>
<dbReference type="InterPro" id="IPR000637">
    <property type="entry name" value="HMGI/Y_DNA-bd_CS"/>
</dbReference>
<protein>
    <recommendedName>
        <fullName evidence="7">Transducin/WD40 repeat-like superfamily protein</fullName>
    </recommendedName>
</protein>
<dbReference type="InterPro" id="IPR036322">
    <property type="entry name" value="WD40_repeat_dom_sf"/>
</dbReference>
<gene>
    <name evidence="5" type="ORF">Cni_G27162</name>
</gene>
<dbReference type="GO" id="GO:0003677">
    <property type="term" value="F:DNA binding"/>
    <property type="evidence" value="ECO:0007669"/>
    <property type="project" value="InterPro"/>
</dbReference>
<sequence>MSGERMRIAGGDEGDETMVDGGMGEKNDMGETNREEPETKDAAQSSDDSLARQVSVAEFDYSVENFFTAMDAIDDLCGTLRGVNIDASEIKRFSSMVTFLKEWKFFHYEPKIINFTSEQAKDLPNDISLPQFSAASVPKMVELPDERKKCDSTDFILHAGGLVWALDWCPSSQREQDSKIKCEYLAVAAHPPSSAYHKIGAPLIGRGLIQIWCLLNLDEDIEISLTRTRGKGKPRKEHVNQNPDKDDIEFSATRKPRGRPRKHPVNEKPTTPRPLGRPRKRSASSSDEENFTVARLQSRTKKLMPSAPDQNDLKDSSQQNLTDGSEKRLVTISSGGSISSRKPRGRPRKHQLPGIIDVNGEKDTPTVDSNGIIGTIDITLPLCVDSSKVSMKLPLSSAMGCKDKLIQPRGRGRPRKNPLPGADFLTNDGILLSNHLEPGSAVGKESIACSSNEELKSGDNVLHLFQSQNNSSSLSVVAIGKCKDELVQCRGRLRKKPIYLNDFVSSSLVELENNANVLSNLSRNEVSDGGQELTACSNNKILKTRGTKRKNKEGRSCENPISLDFCKDHEVAADCMPAHEDHFEDLVLCGSEVVDKSISKDEPVNPSIPKDLALPRVAFCLAHNGKVAWDVKWRPAAESATCKGRIGYLAVLLGNGSLEVWEVPIPRIVKTLFTSSYHKDTDPRFLKLTPVFRCSKVKRGDKQSIPLTMEWSASFPHDLILAGCHDGTVVLWKFSTQCSSQDTRPLLCFIADSAPIRALAWAPQTSGVESNNLFVTAGHEGVKFWDIRDLYRPLWDINPIQRAVLSINWVKDPRCLVMTLDDGTLKILSLCNAAYDVPVTGKPFVGTKYQGLHSFSCSSFAIWSVHISQTTGFAAYCCADGSTIRFQLNAKYVGKDPKRSQTPPHFLCGSLLAEGGTLKIHSPLTSAPLSGVPFTQKKPSNESSCAGDDLGLLAMDSEVPPKTTTMTKSRSCEKEKDASKMTNRLSTVDEGKEMSVKSKTKGEGSKEKFEVFPQKTVAIHRVRWNMNKGSERWLCYGGAAGIIRCQRISL</sequence>
<dbReference type="GO" id="GO:0006383">
    <property type="term" value="P:transcription by RNA polymerase III"/>
    <property type="evidence" value="ECO:0007669"/>
    <property type="project" value="TreeGrafter"/>
</dbReference>
<evidence type="ECO:0008006" key="7">
    <source>
        <dbReference type="Google" id="ProtNLM"/>
    </source>
</evidence>
<feature type="region of interest" description="Disordered" evidence="4">
    <location>
        <begin position="960"/>
        <end position="1004"/>
    </location>
</feature>
<dbReference type="GO" id="GO:0006355">
    <property type="term" value="P:regulation of DNA-templated transcription"/>
    <property type="evidence" value="ECO:0007669"/>
    <property type="project" value="InterPro"/>
</dbReference>
<feature type="compositionally biased region" description="Basic residues" evidence="4">
    <location>
        <begin position="254"/>
        <end position="263"/>
    </location>
</feature>
<feature type="compositionally biased region" description="Polar residues" evidence="4">
    <location>
        <begin position="331"/>
        <end position="340"/>
    </location>
</feature>
<dbReference type="InterPro" id="IPR015943">
    <property type="entry name" value="WD40/YVTN_repeat-like_dom_sf"/>
</dbReference>
<evidence type="ECO:0000256" key="4">
    <source>
        <dbReference type="SAM" id="MobiDB-lite"/>
    </source>
</evidence>
<keyword evidence="3" id="KW-0539">Nucleus</keyword>
<feature type="compositionally biased region" description="Basic and acidic residues" evidence="4">
    <location>
        <begin position="987"/>
        <end position="1004"/>
    </location>
</feature>
<reference evidence="5 6" key="1">
    <citation type="submission" date="2023-10" db="EMBL/GenBank/DDBJ databases">
        <title>Chromosome-scale genome assembly provides insights into flower coloration mechanisms of Canna indica.</title>
        <authorList>
            <person name="Li C."/>
        </authorList>
    </citation>
    <scope>NUCLEOTIDE SEQUENCE [LARGE SCALE GENOMIC DNA]</scope>
    <source>
        <tissue evidence="5">Flower</tissue>
    </source>
</reference>
<organism evidence="5 6">
    <name type="scientific">Canna indica</name>
    <name type="common">Indian-shot</name>
    <dbReference type="NCBI Taxonomy" id="4628"/>
    <lineage>
        <taxon>Eukaryota</taxon>
        <taxon>Viridiplantae</taxon>
        <taxon>Streptophyta</taxon>
        <taxon>Embryophyta</taxon>
        <taxon>Tracheophyta</taxon>
        <taxon>Spermatophyta</taxon>
        <taxon>Magnoliopsida</taxon>
        <taxon>Liliopsida</taxon>
        <taxon>Zingiberales</taxon>
        <taxon>Cannaceae</taxon>
        <taxon>Canna</taxon>
    </lineage>
</organism>
<proteinExistence type="predicted"/>
<dbReference type="GO" id="GO:0000127">
    <property type="term" value="C:transcription factor TFIIIC complex"/>
    <property type="evidence" value="ECO:0007669"/>
    <property type="project" value="TreeGrafter"/>
</dbReference>
<evidence type="ECO:0000313" key="6">
    <source>
        <dbReference type="Proteomes" id="UP001327560"/>
    </source>
</evidence>
<keyword evidence="2" id="KW-0804">Transcription</keyword>
<dbReference type="InterPro" id="IPR001680">
    <property type="entry name" value="WD40_rpt"/>
</dbReference>
<accession>A0AAQ3L3D4</accession>
<dbReference type="SMART" id="SM00384">
    <property type="entry name" value="AT_hook"/>
    <property type="match status" value="4"/>
</dbReference>
<name>A0AAQ3L3D4_9LILI</name>
<dbReference type="Proteomes" id="UP001327560">
    <property type="component" value="Chromosome 8"/>
</dbReference>
<dbReference type="AlphaFoldDB" id="A0AAQ3L3D4"/>
<dbReference type="PRINTS" id="PR00929">
    <property type="entry name" value="ATHOOK"/>
</dbReference>
<dbReference type="InterPro" id="IPR017956">
    <property type="entry name" value="AT_hook_DNA-bd_motif"/>
</dbReference>
<evidence type="ECO:0000313" key="5">
    <source>
        <dbReference type="EMBL" id="WOL18367.1"/>
    </source>
</evidence>
<keyword evidence="6" id="KW-1185">Reference proteome</keyword>